<comment type="similarity">
    <text evidence="1">Belongs to the isochorismatase family.</text>
</comment>
<organism evidence="4 5">
    <name type="scientific">Candidatus Syntrophonatronum acetioxidans</name>
    <dbReference type="NCBI Taxonomy" id="1795816"/>
    <lineage>
        <taxon>Bacteria</taxon>
        <taxon>Bacillati</taxon>
        <taxon>Bacillota</taxon>
        <taxon>Clostridia</taxon>
        <taxon>Eubacteriales</taxon>
        <taxon>Syntrophomonadaceae</taxon>
        <taxon>Candidatus Syntrophonatronum</taxon>
    </lineage>
</organism>
<accession>A0A424YCZ4</accession>
<evidence type="ECO:0000256" key="1">
    <source>
        <dbReference type="ARBA" id="ARBA00006336"/>
    </source>
</evidence>
<dbReference type="AlphaFoldDB" id="A0A424YCZ4"/>
<dbReference type="InterPro" id="IPR000868">
    <property type="entry name" value="Isochorismatase-like_dom"/>
</dbReference>
<comment type="caution">
    <text evidence="4">The sequence shown here is derived from an EMBL/GenBank/DDBJ whole genome shotgun (WGS) entry which is preliminary data.</text>
</comment>
<protein>
    <submittedName>
        <fullName evidence="4">Cysteine hydrolase</fullName>
    </submittedName>
</protein>
<dbReference type="Gene3D" id="3.40.50.850">
    <property type="entry name" value="Isochorismatase-like"/>
    <property type="match status" value="1"/>
</dbReference>
<sequence>MKGAFLVIDMLKDFILPEGRLYIGEKGAEIIDPIKKHMQEARERRNHVIFICDRHFSQDGEFQLFPPHCLEGTQGAEVIEELKPARGDIVIPKRRFSSFFGTDLDLTLRELEVEELYLAGVVTNICILYTAADARMLNYKVNVYQEAVASFNPKAHNFALQEMKSTLGVNIL</sequence>
<name>A0A424YCZ4_9FIRM</name>
<feature type="domain" description="Isochorismatase-like" evidence="3">
    <location>
        <begin position="4"/>
        <end position="166"/>
    </location>
</feature>
<dbReference type="Proteomes" id="UP000285138">
    <property type="component" value="Unassembled WGS sequence"/>
</dbReference>
<dbReference type="EMBL" id="QZAA01000195">
    <property type="protein sequence ID" value="RQD74674.1"/>
    <property type="molecule type" value="Genomic_DNA"/>
</dbReference>
<reference evidence="4 5" key="1">
    <citation type="submission" date="2018-08" db="EMBL/GenBank/DDBJ databases">
        <title>The metabolism and importance of syntrophic acetate oxidation coupled to methane or sulfide production in haloalkaline environments.</title>
        <authorList>
            <person name="Timmers P.H.A."/>
            <person name="Vavourakis C.D."/>
            <person name="Sorokin D.Y."/>
            <person name="Sinninghe Damste J.S."/>
            <person name="Muyzer G."/>
            <person name="Stams A.J.M."/>
            <person name="Plugge C.M."/>
        </authorList>
    </citation>
    <scope>NUCLEOTIDE SEQUENCE [LARGE SCALE GENOMIC DNA]</scope>
    <source>
        <strain evidence="4">MSAO_Bac1</strain>
    </source>
</reference>
<dbReference type="CDD" id="cd00431">
    <property type="entry name" value="cysteine_hydrolases"/>
    <property type="match status" value="1"/>
</dbReference>
<dbReference type="PANTHER" id="PTHR43540:SF10">
    <property type="entry name" value="ISOCHORISMATASE"/>
    <property type="match status" value="1"/>
</dbReference>
<dbReference type="PANTHER" id="PTHR43540">
    <property type="entry name" value="PEROXYUREIDOACRYLATE/UREIDOACRYLATE AMIDOHYDROLASE-RELATED"/>
    <property type="match status" value="1"/>
</dbReference>
<evidence type="ECO:0000256" key="2">
    <source>
        <dbReference type="ARBA" id="ARBA00022801"/>
    </source>
</evidence>
<gene>
    <name evidence="4" type="ORF">D5R97_07435</name>
</gene>
<dbReference type="SUPFAM" id="SSF52499">
    <property type="entry name" value="Isochorismatase-like hydrolases"/>
    <property type="match status" value="1"/>
</dbReference>
<dbReference type="Pfam" id="PF00857">
    <property type="entry name" value="Isochorismatase"/>
    <property type="match status" value="1"/>
</dbReference>
<evidence type="ECO:0000259" key="3">
    <source>
        <dbReference type="Pfam" id="PF00857"/>
    </source>
</evidence>
<evidence type="ECO:0000313" key="5">
    <source>
        <dbReference type="Proteomes" id="UP000285138"/>
    </source>
</evidence>
<keyword evidence="2 4" id="KW-0378">Hydrolase</keyword>
<evidence type="ECO:0000313" key="4">
    <source>
        <dbReference type="EMBL" id="RQD74674.1"/>
    </source>
</evidence>
<proteinExistence type="inferred from homology"/>
<dbReference type="GO" id="GO:0016787">
    <property type="term" value="F:hydrolase activity"/>
    <property type="evidence" value="ECO:0007669"/>
    <property type="project" value="UniProtKB-KW"/>
</dbReference>
<dbReference type="InterPro" id="IPR050272">
    <property type="entry name" value="Isochorismatase-like_hydrls"/>
</dbReference>
<dbReference type="InterPro" id="IPR036380">
    <property type="entry name" value="Isochorismatase-like_sf"/>
</dbReference>